<evidence type="ECO:0000256" key="1">
    <source>
        <dbReference type="ARBA" id="ARBA00023002"/>
    </source>
</evidence>
<evidence type="ECO:0000313" key="4">
    <source>
        <dbReference type="Proteomes" id="UP000028524"/>
    </source>
</evidence>
<feature type="domain" description="NADP-dependent oxidoreductase" evidence="2">
    <location>
        <begin position="47"/>
        <end position="252"/>
    </location>
</feature>
<protein>
    <recommendedName>
        <fullName evidence="2">NADP-dependent oxidoreductase domain-containing protein</fullName>
    </recommendedName>
</protein>
<evidence type="ECO:0000259" key="2">
    <source>
        <dbReference type="Pfam" id="PF00248"/>
    </source>
</evidence>
<dbReference type="SUPFAM" id="SSF51430">
    <property type="entry name" value="NAD(P)-linked oxidoreductase"/>
    <property type="match status" value="1"/>
</dbReference>
<dbReference type="InParanoid" id="A0A084QG86"/>
<reference evidence="3 4" key="1">
    <citation type="journal article" date="2014" name="BMC Genomics">
        <title>Comparative genome sequencing reveals chemotype-specific gene clusters in the toxigenic black mold Stachybotrys.</title>
        <authorList>
            <person name="Semeiks J."/>
            <person name="Borek D."/>
            <person name="Otwinowski Z."/>
            <person name="Grishin N.V."/>
        </authorList>
    </citation>
    <scope>NUCLEOTIDE SEQUENCE [LARGE SCALE GENOMIC DNA]</scope>
    <source>
        <strain evidence="3 4">IBT 40285</strain>
    </source>
</reference>
<dbReference type="PANTHER" id="PTHR43364:SF4">
    <property type="entry name" value="NAD(P)-LINKED OXIDOREDUCTASE SUPERFAMILY PROTEIN"/>
    <property type="match status" value="1"/>
</dbReference>
<sequence>MAPMQHQKLVAISVGTHTWTPTDEKVDRIIELLRKHKITHLDTARVYVRVYFLHGPDETVPFGEQVEAIQKLYLDGRFEKFGISNFNREQTLEVYNYAKERGYILPSVYQAGYNLAARLNETELFPTLRELGFALQAYSPMAMGFLAKTPEYIEQGLGSWNPNEPTGQQLRGMFYRPEYLKLLEGFGRLSEESGVTRVGLGYRWVRYHSALRGDLGDEMIIGVASAEQVEESLEVLHQGPLEDWIVKRIDVLSDIVKGIAKLDHVDTARKVYAGDAWGSVDGARG</sequence>
<dbReference type="Gene3D" id="3.20.20.100">
    <property type="entry name" value="NADP-dependent oxidoreductase domain"/>
    <property type="match status" value="1"/>
</dbReference>
<dbReference type="Pfam" id="PF00248">
    <property type="entry name" value="Aldo_ket_red"/>
    <property type="match status" value="1"/>
</dbReference>
<keyword evidence="1" id="KW-0560">Oxidoreductase</keyword>
<proteinExistence type="predicted"/>
<accession>A0A084QG86</accession>
<gene>
    <name evidence="3" type="ORF">S40285_09161</name>
</gene>
<dbReference type="InterPro" id="IPR036812">
    <property type="entry name" value="NAD(P)_OxRdtase_dom_sf"/>
</dbReference>
<name>A0A084QG86_STAC4</name>
<dbReference type="AlphaFoldDB" id="A0A084QG86"/>
<dbReference type="OrthoDB" id="2310150at2759"/>
<dbReference type="InterPro" id="IPR023210">
    <property type="entry name" value="NADP_OxRdtase_dom"/>
</dbReference>
<evidence type="ECO:0000313" key="3">
    <source>
        <dbReference type="EMBL" id="KFA62971.1"/>
    </source>
</evidence>
<dbReference type="Proteomes" id="UP000028524">
    <property type="component" value="Unassembled WGS sequence"/>
</dbReference>
<dbReference type="STRING" id="1283841.A0A084QG86"/>
<dbReference type="PANTHER" id="PTHR43364">
    <property type="entry name" value="NADH-SPECIFIC METHYLGLYOXAL REDUCTASE-RELATED"/>
    <property type="match status" value="1"/>
</dbReference>
<keyword evidence="4" id="KW-1185">Reference proteome</keyword>
<dbReference type="HOGENOM" id="CLU_023205_1_1_1"/>
<dbReference type="EMBL" id="KL660769">
    <property type="protein sequence ID" value="KFA62971.1"/>
    <property type="molecule type" value="Genomic_DNA"/>
</dbReference>
<dbReference type="OMA" id="FYKPSYM"/>
<organism evidence="3 4">
    <name type="scientific">Stachybotrys chlorohalonatus (strain IBT 40285)</name>
    <dbReference type="NCBI Taxonomy" id="1283841"/>
    <lineage>
        <taxon>Eukaryota</taxon>
        <taxon>Fungi</taxon>
        <taxon>Dikarya</taxon>
        <taxon>Ascomycota</taxon>
        <taxon>Pezizomycotina</taxon>
        <taxon>Sordariomycetes</taxon>
        <taxon>Hypocreomycetidae</taxon>
        <taxon>Hypocreales</taxon>
        <taxon>Stachybotryaceae</taxon>
        <taxon>Stachybotrys</taxon>
    </lineage>
</organism>
<dbReference type="GO" id="GO:0016491">
    <property type="term" value="F:oxidoreductase activity"/>
    <property type="evidence" value="ECO:0007669"/>
    <property type="project" value="UniProtKB-KW"/>
</dbReference>
<dbReference type="InterPro" id="IPR050523">
    <property type="entry name" value="AKR_Detox_Biosynth"/>
</dbReference>